<dbReference type="InterPro" id="IPR050358">
    <property type="entry name" value="RSE1/DDB1/CFT1"/>
</dbReference>
<keyword evidence="5" id="KW-1185">Reference proteome</keyword>
<dbReference type="EMBL" id="FMSP01000005">
    <property type="protein sequence ID" value="SCV70120.1"/>
    <property type="molecule type" value="Genomic_DNA"/>
</dbReference>
<dbReference type="InterPro" id="IPR004871">
    <property type="entry name" value="RSE1/DDB1/CPSF1_C"/>
</dbReference>
<sequence>MNAYHRVQLPPTGVSHALSVRLTAAQDTASGDGTVVSHLVTARNHVLQVYEVREYDPVSPHDAPTARLHHLVTRRLHGTVTSLARIRTLASKADGADRVLVSFKDAKLSLLEWTPSAHDLLPVSLHTFEKLPQVAEGDTLAATDPASRLSVLLLPSNTGGDGTLAILPFFKEEIDLDSLGVDAESWGPQGIASIPYAPSHLLPLASLTATTNISGAARSSTLSNSITLVGGTPPIRNVIDIAFLPGFNEPTLAILYAPEQTWAGRLENVSNNCLVSLVTLATGTSQATDSDTTAVVIATSPPLPHTCLSVHPCPPDLGGALILTANGIMHLEQGGKLIGVAANGWFIKDWPAASSSFKPGITTTRNELEGARIVFVSNSKAIVFAKSGSVLELSLVTSGRSISSMNLKLVGRGVPASCVERIRGSKGRFGEMGYVFVGSHAGESSLLSWQVGATNGNTPEVASSRPTEMDFDDLDDIYGASDATKPDQTTIAAAPIRVLAGGRSLLLTPCDVLEHYGSIRSLTVGLVGDDSPADLVASTGQGPTSGLTVFYRTISPRRRRRLDSSTVATNGVWSLTLNGQQSPMLIASDASTTQFTVHATTETEPTELAGPTIAAFVSPDGASIIRITPAELHVLDADLSIRHSRVFTKAPPASRAIMSQSLVAVFGPSNEVEAFIYDVISGNVAVFDAASSHISSALAVTLFSDMTRAVPLVRSAPQGEKNGASTAPETAEDEDDLYTTALRRTLASEKKGNLSLVVEPTVENGALATHGRSPAWQWMPFVDEHGDLQIVLLPNLQVAFSATAVALFPDVIQDGQGEPVPENIDEDDIHIDRVMCGHVGQTRLRPHLVVLLKNGAMAVYEAMPSITAGESFRPDRTSSLGVRFVKMLTKRLPLPVRRKAKRGLDEDEPLPSPRREFIPFTNVDGFSGWFVTGDDPFWLIASDHGPVRYVESSEKNVYGFTALGNGDGYLVQTKDNFYTASLPDDICFDREMPYQRVSKDRRYAAVTFDLDSGLYLAGALYDTVFMNFDDEGKPVYVNENPEMTDAHNFRSTLELIMPGTWEAIDGFEFRPNEFVSTLKTVSLASKSTATGRKDFIAVGTTVFRAEDLAARGGIYLFEVIPIVPSPETPHIAHKLKRLLNEDTKSVVGNICDINGHLIMSMGQKLYARALEQDEVFIAVGFLDVGVHVTSLTAMKNFLLIGDALQSVTLVAFQEEPYKLALLSRDYRPVSVSNSNFLVNDGKVAFIVGDLDGVLRVFEYDPLNISSYAGQRLLCRTEYATSSEAQASLLFARRPSPTEDVKQNGILYGTNDGSLMTLVPVRDIVFKRLQNLQMIMMKHVLHFGGLNPRGFRCVFLPIFLRIPDLIPLTKAIIELTPTDSYFGCDAPVPVNRIVKNDSVSRAMTKGILDGELLAEFESLNLGRQMELCEMIQSDPDTVLANLRGLMSW</sequence>
<dbReference type="InterPro" id="IPR015943">
    <property type="entry name" value="WD40/YVTN_repeat-like_dom_sf"/>
</dbReference>
<protein>
    <submittedName>
        <fullName evidence="4">BQ2448_1514 protein</fullName>
    </submittedName>
</protein>
<evidence type="ECO:0000313" key="5">
    <source>
        <dbReference type="Proteomes" id="UP000198372"/>
    </source>
</evidence>
<proteinExistence type="predicted"/>
<evidence type="ECO:0000259" key="3">
    <source>
        <dbReference type="Pfam" id="PF23726"/>
    </source>
</evidence>
<dbReference type="InterPro" id="IPR058543">
    <property type="entry name" value="Beta-prop_RSE1/DDB1/CPSF1_2nd"/>
</dbReference>
<feature type="domain" description="RSE1/DDB1/CPSF1 second beta-propeller" evidence="3">
    <location>
        <begin position="569"/>
        <end position="972"/>
    </location>
</feature>
<dbReference type="Proteomes" id="UP000198372">
    <property type="component" value="Unassembled WGS sequence"/>
</dbReference>
<evidence type="ECO:0000313" key="4">
    <source>
        <dbReference type="EMBL" id="SCV70120.1"/>
    </source>
</evidence>
<dbReference type="GO" id="GO:0003676">
    <property type="term" value="F:nucleic acid binding"/>
    <property type="evidence" value="ECO:0007669"/>
    <property type="project" value="InterPro"/>
</dbReference>
<dbReference type="STRING" id="269621.A0A238F8E3"/>
<accession>A0A238F8E3</accession>
<dbReference type="GO" id="GO:0005634">
    <property type="term" value="C:nucleus"/>
    <property type="evidence" value="ECO:0007669"/>
    <property type="project" value="InterPro"/>
</dbReference>
<dbReference type="Pfam" id="PF23726">
    <property type="entry name" value="Beta-prop_RSE1_2nd"/>
    <property type="match status" value="1"/>
</dbReference>
<gene>
    <name evidence="4" type="ORF">BQ2448_1514</name>
</gene>
<dbReference type="PANTHER" id="PTHR10644">
    <property type="entry name" value="DNA REPAIR/RNA PROCESSING CPSF FAMILY"/>
    <property type="match status" value="1"/>
</dbReference>
<dbReference type="Pfam" id="PF03178">
    <property type="entry name" value="CPSF_A"/>
    <property type="match status" value="1"/>
</dbReference>
<reference evidence="5" key="1">
    <citation type="submission" date="2016-09" db="EMBL/GenBank/DDBJ databases">
        <authorList>
            <person name="Jeantristanb JTB J.-T."/>
            <person name="Ricardo R."/>
        </authorList>
    </citation>
    <scope>NUCLEOTIDE SEQUENCE [LARGE SCALE GENOMIC DNA]</scope>
</reference>
<evidence type="ECO:0000259" key="2">
    <source>
        <dbReference type="Pfam" id="PF03178"/>
    </source>
</evidence>
<organism evidence="4 5">
    <name type="scientific">Microbotryum intermedium</name>
    <dbReference type="NCBI Taxonomy" id="269621"/>
    <lineage>
        <taxon>Eukaryota</taxon>
        <taxon>Fungi</taxon>
        <taxon>Dikarya</taxon>
        <taxon>Basidiomycota</taxon>
        <taxon>Pucciniomycotina</taxon>
        <taxon>Microbotryomycetes</taxon>
        <taxon>Microbotryales</taxon>
        <taxon>Microbotryaceae</taxon>
        <taxon>Microbotryum</taxon>
    </lineage>
</organism>
<feature type="domain" description="RSE1/DDB1/CPSF1 C-terminal" evidence="2">
    <location>
        <begin position="1051"/>
        <end position="1353"/>
    </location>
</feature>
<dbReference type="OrthoDB" id="6109at2759"/>
<feature type="region of interest" description="Disordered" evidence="1">
    <location>
        <begin position="714"/>
        <end position="735"/>
    </location>
</feature>
<name>A0A238F8E3_9BASI</name>
<evidence type="ECO:0000256" key="1">
    <source>
        <dbReference type="SAM" id="MobiDB-lite"/>
    </source>
</evidence>
<dbReference type="Gene3D" id="2.130.10.10">
    <property type="entry name" value="YVTN repeat-like/Quinoprotein amine dehydrogenase"/>
    <property type="match status" value="2"/>
</dbReference>